<dbReference type="InterPro" id="IPR000860">
    <property type="entry name" value="HemC"/>
</dbReference>
<sequence length="327" mass="33717">MSAPQETAPRGTALRVGTRASVLATTQSRLVADLIAERLGREVELVEIATEGDRSQAAGTSLVGSSSTGVFVSALRDALLDGRVDVAVHSLKDLPTYAADGITLAAVPTREDPRDVVVARDGLTLGELPVGSRVGTGSPRRAAQLHALGLGVEVVGVRGNVDTRIAKVRSGEYDAVVLARAGLARLDRVDEATEVLDPLQMLPAPGQGALAVECRTDDDLAAQLREVLDDPRTRAAVEAERAVLATLEGGCSAPIGALAEVAEGEDGEELWVRAIALSPDGALSVRMSATGDPADAAGVGDRLAKEMLADGAADLTQTSNIDKVQNA</sequence>
<comment type="cofactor">
    <cofactor evidence="6">
        <name>dipyrromethane</name>
        <dbReference type="ChEBI" id="CHEBI:60342"/>
    </cofactor>
    <text evidence="6">Binds 1 dipyrromethane group covalently.</text>
</comment>
<dbReference type="InterPro" id="IPR022419">
    <property type="entry name" value="Porphobilin_deaminase_cofac_BS"/>
</dbReference>
<dbReference type="PRINTS" id="PR00151">
    <property type="entry name" value="PORPHBDMNASE"/>
</dbReference>
<dbReference type="GO" id="GO:0004418">
    <property type="term" value="F:hydroxymethylbilane synthase activity"/>
    <property type="evidence" value="ECO:0007669"/>
    <property type="project" value="UniProtKB-EC"/>
</dbReference>
<keyword evidence="4 6" id="KW-0627">Porphyrin biosynthesis</keyword>
<comment type="subunit">
    <text evidence="6">Monomer.</text>
</comment>
<dbReference type="Gene3D" id="3.30.160.40">
    <property type="entry name" value="Porphobilinogen deaminase, C-terminal domain"/>
    <property type="match status" value="1"/>
</dbReference>
<dbReference type="InterPro" id="IPR022418">
    <property type="entry name" value="Porphobilinogen_deaminase_C"/>
</dbReference>
<evidence type="ECO:0000256" key="5">
    <source>
        <dbReference type="ARBA" id="ARBA00048169"/>
    </source>
</evidence>
<accession>A0ABW1LFQ3</accession>
<comment type="catalytic activity">
    <reaction evidence="5 6">
        <text>4 porphobilinogen + H2O = hydroxymethylbilane + 4 NH4(+)</text>
        <dbReference type="Rhea" id="RHEA:13185"/>
        <dbReference type="ChEBI" id="CHEBI:15377"/>
        <dbReference type="ChEBI" id="CHEBI:28938"/>
        <dbReference type="ChEBI" id="CHEBI:57845"/>
        <dbReference type="ChEBI" id="CHEBI:58126"/>
        <dbReference type="EC" id="2.5.1.61"/>
    </reaction>
</comment>
<dbReference type="PROSITE" id="PS00533">
    <property type="entry name" value="PORPHOBILINOGEN_DEAM"/>
    <property type="match status" value="1"/>
</dbReference>
<evidence type="ECO:0000256" key="6">
    <source>
        <dbReference type="HAMAP-Rule" id="MF_00260"/>
    </source>
</evidence>
<dbReference type="PANTHER" id="PTHR11557:SF0">
    <property type="entry name" value="PORPHOBILINOGEN DEAMINASE"/>
    <property type="match status" value="1"/>
</dbReference>
<dbReference type="InterPro" id="IPR036803">
    <property type="entry name" value="Porphobilinogen_deaminase_C_sf"/>
</dbReference>
<dbReference type="HAMAP" id="MF_00260">
    <property type="entry name" value="Porphobil_deam"/>
    <property type="match status" value="1"/>
</dbReference>
<reference evidence="10" key="1">
    <citation type="journal article" date="2019" name="Int. J. Syst. Evol. Microbiol.">
        <title>The Global Catalogue of Microorganisms (GCM) 10K type strain sequencing project: providing services to taxonomists for standard genome sequencing and annotation.</title>
        <authorList>
            <consortium name="The Broad Institute Genomics Platform"/>
            <consortium name="The Broad Institute Genome Sequencing Center for Infectious Disease"/>
            <person name="Wu L."/>
            <person name="Ma J."/>
        </authorList>
    </citation>
    <scope>NUCLEOTIDE SEQUENCE [LARGE SCALE GENOMIC DNA]</scope>
    <source>
        <strain evidence="10">CCUG 54522</strain>
    </source>
</reference>
<evidence type="ECO:0000313" key="9">
    <source>
        <dbReference type="EMBL" id="MFC6042233.1"/>
    </source>
</evidence>
<protein>
    <recommendedName>
        <fullName evidence="6">Porphobilinogen deaminase</fullName>
        <shortName evidence="6">PBG</shortName>
        <ecNumber evidence="6">2.5.1.61</ecNumber>
    </recommendedName>
    <alternativeName>
        <fullName evidence="6">Hydroxymethylbilane synthase</fullName>
        <shortName evidence="6">HMBS</shortName>
    </alternativeName>
    <alternativeName>
        <fullName evidence="6">Pre-uroporphyrinogen synthase</fullName>
    </alternativeName>
</protein>
<dbReference type="NCBIfam" id="TIGR00212">
    <property type="entry name" value="hemC"/>
    <property type="match status" value="1"/>
</dbReference>
<proteinExistence type="inferred from homology"/>
<evidence type="ECO:0000256" key="1">
    <source>
        <dbReference type="ARBA" id="ARBA00002869"/>
    </source>
</evidence>
<evidence type="ECO:0000256" key="4">
    <source>
        <dbReference type="ARBA" id="ARBA00023244"/>
    </source>
</evidence>
<comment type="function">
    <text evidence="1 6">Tetrapolymerization of the monopyrrole PBG into the hydroxymethylbilane pre-uroporphyrinogen in several discrete steps.</text>
</comment>
<evidence type="ECO:0000313" key="10">
    <source>
        <dbReference type="Proteomes" id="UP001596135"/>
    </source>
</evidence>
<name>A0ABW1LFQ3_9ACTN</name>
<dbReference type="Pfam" id="PF03900">
    <property type="entry name" value="Porphobil_deamC"/>
    <property type="match status" value="1"/>
</dbReference>
<dbReference type="SUPFAM" id="SSF53850">
    <property type="entry name" value="Periplasmic binding protein-like II"/>
    <property type="match status" value="1"/>
</dbReference>
<evidence type="ECO:0000256" key="2">
    <source>
        <dbReference type="ARBA" id="ARBA00005638"/>
    </source>
</evidence>
<keyword evidence="3 6" id="KW-0808">Transferase</keyword>
<dbReference type="InterPro" id="IPR022417">
    <property type="entry name" value="Porphobilin_deaminase_N"/>
</dbReference>
<dbReference type="EC" id="2.5.1.61" evidence="6"/>
<dbReference type="Gene3D" id="3.40.190.10">
    <property type="entry name" value="Periplasmic binding protein-like II"/>
    <property type="match status" value="2"/>
</dbReference>
<dbReference type="Pfam" id="PF01379">
    <property type="entry name" value="Porphobil_deam"/>
    <property type="match status" value="1"/>
</dbReference>
<dbReference type="EMBL" id="JBHSRJ010000002">
    <property type="protein sequence ID" value="MFC6042233.1"/>
    <property type="molecule type" value="Genomic_DNA"/>
</dbReference>
<feature type="domain" description="Porphobilinogen deaminase C-terminal" evidence="8">
    <location>
        <begin position="236"/>
        <end position="308"/>
    </location>
</feature>
<feature type="modified residue" description="S-(dipyrrolylmethanemethyl)cysteine" evidence="6">
    <location>
        <position position="251"/>
    </location>
</feature>
<evidence type="ECO:0000256" key="3">
    <source>
        <dbReference type="ARBA" id="ARBA00022679"/>
    </source>
</evidence>
<organism evidence="9 10">
    <name type="scientific">Nocardioides hankookensis</name>
    <dbReference type="NCBI Taxonomy" id="443157"/>
    <lineage>
        <taxon>Bacteria</taxon>
        <taxon>Bacillati</taxon>
        <taxon>Actinomycetota</taxon>
        <taxon>Actinomycetes</taxon>
        <taxon>Propionibacteriales</taxon>
        <taxon>Nocardioidaceae</taxon>
        <taxon>Nocardioides</taxon>
    </lineage>
</organism>
<keyword evidence="10" id="KW-1185">Reference proteome</keyword>
<dbReference type="Proteomes" id="UP001596135">
    <property type="component" value="Unassembled WGS sequence"/>
</dbReference>
<comment type="similarity">
    <text evidence="2 6">Belongs to the HMBS family.</text>
</comment>
<dbReference type="RefSeq" id="WP_379150598.1">
    <property type="nucleotide sequence ID" value="NZ_JBHSRJ010000002.1"/>
</dbReference>
<comment type="caution">
    <text evidence="9">The sequence shown here is derived from an EMBL/GenBank/DDBJ whole genome shotgun (WGS) entry which is preliminary data.</text>
</comment>
<comment type="miscellaneous">
    <text evidence="6">The porphobilinogen subunits are added to the dipyrromethane group.</text>
</comment>
<dbReference type="PANTHER" id="PTHR11557">
    <property type="entry name" value="PORPHOBILINOGEN DEAMINASE"/>
    <property type="match status" value="1"/>
</dbReference>
<evidence type="ECO:0000259" key="8">
    <source>
        <dbReference type="Pfam" id="PF03900"/>
    </source>
</evidence>
<dbReference type="PIRSF" id="PIRSF001438">
    <property type="entry name" value="4pyrrol_synth_OHMeBilane_synth"/>
    <property type="match status" value="1"/>
</dbReference>
<evidence type="ECO:0000259" key="7">
    <source>
        <dbReference type="Pfam" id="PF01379"/>
    </source>
</evidence>
<feature type="domain" description="Porphobilinogen deaminase N-terminal" evidence="7">
    <location>
        <begin position="14"/>
        <end position="220"/>
    </location>
</feature>
<dbReference type="SUPFAM" id="SSF54782">
    <property type="entry name" value="Porphobilinogen deaminase (hydroxymethylbilane synthase), C-terminal domain"/>
    <property type="match status" value="1"/>
</dbReference>
<gene>
    <name evidence="6 9" type="primary">hemC</name>
    <name evidence="9" type="ORF">ACFPYL_04070</name>
</gene>